<dbReference type="PROSITE" id="PS50110">
    <property type="entry name" value="RESPONSE_REGULATORY"/>
    <property type="match status" value="1"/>
</dbReference>
<name>A0ABS8UCT9_9GAMM</name>
<accession>A0ABS8UCT9</accession>
<dbReference type="InterPro" id="IPR001789">
    <property type="entry name" value="Sig_transdc_resp-reg_receiver"/>
</dbReference>
<dbReference type="InterPro" id="IPR011006">
    <property type="entry name" value="CheY-like_superfamily"/>
</dbReference>
<reference evidence="8" key="2">
    <citation type="journal article" date="2022" name="Syst. Appl. Microbiol.">
        <title>Physiological and genomic characterisation of Luteimonas fraxinea sp. nov., a bacterial species associated with trees tolerant to ash dieback.</title>
        <authorList>
            <person name="Ulrich K."/>
            <person name="Becker R."/>
            <person name="Behrendt U."/>
            <person name="Kube M."/>
            <person name="Schneck V."/>
            <person name="Ulrich A."/>
        </authorList>
    </citation>
    <scope>NUCLEOTIDE SEQUENCE</scope>
    <source>
        <strain evidence="8">A1P009</strain>
    </source>
</reference>
<dbReference type="InterPro" id="IPR001867">
    <property type="entry name" value="OmpR/PhoB-type_DNA-bd"/>
</dbReference>
<evidence type="ECO:0000256" key="3">
    <source>
        <dbReference type="ARBA" id="ARBA00023163"/>
    </source>
</evidence>
<keyword evidence="3" id="KW-0804">Transcription</keyword>
<dbReference type="PROSITE" id="PS51755">
    <property type="entry name" value="OMPR_PHOB"/>
    <property type="match status" value="1"/>
</dbReference>
<dbReference type="SUPFAM" id="SSF52172">
    <property type="entry name" value="CheY-like"/>
    <property type="match status" value="1"/>
</dbReference>
<dbReference type="SMART" id="SM00448">
    <property type="entry name" value="REC"/>
    <property type="match status" value="1"/>
</dbReference>
<sequence length="243" mass="26217">MTLETSPDRAGADRPLCVALLEDDDVLRDRVLVPGLRRHGLDVRPLRTAAALAALLPQAPVDIVVLDIGLPDSDGFTVTQSLQAAHPGLGIVILSGRGEPPDRLRGLSGGADAYLVKPVEIDILAATIFSLARRLSRAPQVTEEGWQLQPDGWCLFAPNGQSMALTGSERHVLQTLWAQRDQLVTREAMLDAAPGRARDESGADPHRLDVLLHRLRRKVLDRTGLALPLDAVRGEGYVLRPGG</sequence>
<dbReference type="EMBL" id="JAJQKU010000003">
    <property type="protein sequence ID" value="MCD9097320.1"/>
    <property type="molecule type" value="Genomic_DNA"/>
</dbReference>
<evidence type="ECO:0000259" key="6">
    <source>
        <dbReference type="PROSITE" id="PS50110"/>
    </source>
</evidence>
<dbReference type="CDD" id="cd00383">
    <property type="entry name" value="trans_reg_C"/>
    <property type="match status" value="1"/>
</dbReference>
<feature type="domain" description="Response regulatory" evidence="6">
    <location>
        <begin position="18"/>
        <end position="132"/>
    </location>
</feature>
<dbReference type="Gene3D" id="1.10.10.10">
    <property type="entry name" value="Winged helix-like DNA-binding domain superfamily/Winged helix DNA-binding domain"/>
    <property type="match status" value="1"/>
</dbReference>
<evidence type="ECO:0000256" key="2">
    <source>
        <dbReference type="ARBA" id="ARBA00023125"/>
    </source>
</evidence>
<reference evidence="8" key="1">
    <citation type="submission" date="2021-12" db="EMBL/GenBank/DDBJ databases">
        <authorList>
            <person name="Ulrich A."/>
        </authorList>
    </citation>
    <scope>NUCLEOTIDE SEQUENCE</scope>
    <source>
        <strain evidence="8">A1P009</strain>
    </source>
</reference>
<dbReference type="SMART" id="SM00862">
    <property type="entry name" value="Trans_reg_C"/>
    <property type="match status" value="1"/>
</dbReference>
<evidence type="ECO:0000256" key="4">
    <source>
        <dbReference type="PROSITE-ProRule" id="PRU00169"/>
    </source>
</evidence>
<keyword evidence="9" id="KW-1185">Reference proteome</keyword>
<comment type="caution">
    <text evidence="8">The sequence shown here is derived from an EMBL/GenBank/DDBJ whole genome shotgun (WGS) entry which is preliminary data.</text>
</comment>
<evidence type="ECO:0000313" key="8">
    <source>
        <dbReference type="EMBL" id="MCD9097320.1"/>
    </source>
</evidence>
<dbReference type="RefSeq" id="WP_232136342.1">
    <property type="nucleotide sequence ID" value="NZ_CP089507.1"/>
</dbReference>
<proteinExistence type="predicted"/>
<feature type="domain" description="OmpR/PhoB-type" evidence="7">
    <location>
        <begin position="138"/>
        <end position="241"/>
    </location>
</feature>
<feature type="modified residue" description="4-aspartylphosphate" evidence="4">
    <location>
        <position position="67"/>
    </location>
</feature>
<dbReference type="Pfam" id="PF00486">
    <property type="entry name" value="Trans_reg_C"/>
    <property type="match status" value="1"/>
</dbReference>
<keyword evidence="2 5" id="KW-0238">DNA-binding</keyword>
<dbReference type="InterPro" id="IPR039420">
    <property type="entry name" value="WalR-like"/>
</dbReference>
<organism evidence="8 9">
    <name type="scientific">Luteimonas fraxinea</name>
    <dbReference type="NCBI Taxonomy" id="2901869"/>
    <lineage>
        <taxon>Bacteria</taxon>
        <taxon>Pseudomonadati</taxon>
        <taxon>Pseudomonadota</taxon>
        <taxon>Gammaproteobacteria</taxon>
        <taxon>Lysobacterales</taxon>
        <taxon>Lysobacteraceae</taxon>
        <taxon>Luteimonas</taxon>
    </lineage>
</organism>
<keyword evidence="4" id="KW-0597">Phosphoprotein</keyword>
<evidence type="ECO:0000256" key="1">
    <source>
        <dbReference type="ARBA" id="ARBA00023015"/>
    </source>
</evidence>
<protein>
    <submittedName>
        <fullName evidence="8">Response regulator transcription factor</fullName>
    </submittedName>
</protein>
<dbReference type="InterPro" id="IPR036388">
    <property type="entry name" value="WH-like_DNA-bd_sf"/>
</dbReference>
<dbReference type="PANTHER" id="PTHR48111">
    <property type="entry name" value="REGULATOR OF RPOS"/>
    <property type="match status" value="1"/>
</dbReference>
<gene>
    <name evidence="8" type="ORF">LTT95_10265</name>
</gene>
<keyword evidence="1" id="KW-0805">Transcription regulation</keyword>
<evidence type="ECO:0000313" key="9">
    <source>
        <dbReference type="Proteomes" id="UP001430360"/>
    </source>
</evidence>
<dbReference type="PANTHER" id="PTHR48111:SF67">
    <property type="entry name" value="TRANSCRIPTIONAL REGULATORY PROTEIN TCTD"/>
    <property type="match status" value="1"/>
</dbReference>
<evidence type="ECO:0000259" key="7">
    <source>
        <dbReference type="PROSITE" id="PS51755"/>
    </source>
</evidence>
<evidence type="ECO:0000256" key="5">
    <source>
        <dbReference type="PROSITE-ProRule" id="PRU01091"/>
    </source>
</evidence>
<dbReference type="Proteomes" id="UP001430360">
    <property type="component" value="Unassembled WGS sequence"/>
</dbReference>
<feature type="DNA-binding region" description="OmpR/PhoB-type" evidence="5">
    <location>
        <begin position="138"/>
        <end position="241"/>
    </location>
</feature>
<dbReference type="Gene3D" id="3.40.50.2300">
    <property type="match status" value="1"/>
</dbReference>
<dbReference type="Pfam" id="PF00072">
    <property type="entry name" value="Response_reg"/>
    <property type="match status" value="1"/>
</dbReference>